<keyword evidence="4" id="KW-1185">Reference proteome</keyword>
<organism evidence="3 4">
    <name type="scientific">Platanthera guangdongensis</name>
    <dbReference type="NCBI Taxonomy" id="2320717"/>
    <lineage>
        <taxon>Eukaryota</taxon>
        <taxon>Viridiplantae</taxon>
        <taxon>Streptophyta</taxon>
        <taxon>Embryophyta</taxon>
        <taxon>Tracheophyta</taxon>
        <taxon>Spermatophyta</taxon>
        <taxon>Magnoliopsida</taxon>
        <taxon>Liliopsida</taxon>
        <taxon>Asparagales</taxon>
        <taxon>Orchidaceae</taxon>
        <taxon>Orchidoideae</taxon>
        <taxon>Orchideae</taxon>
        <taxon>Orchidinae</taxon>
        <taxon>Platanthera</taxon>
    </lineage>
</organism>
<dbReference type="Proteomes" id="UP001412067">
    <property type="component" value="Unassembled WGS sequence"/>
</dbReference>
<sequence length="241" mass="26835">MSRRISSIHHVDDDLSAPATPRSFSNNTTSSSSNKNPYSSRGLEKFTSLLSELEAKKEKIMTRIGSDVAMVRFKYTTRQDFIPIVVKIREDNSKKSSPVSPKPEHSAPSQPTLKEPVSTSPAPTPRQSVSPEVEKKVKKSVTWSPEGKKRGELWRWRPSYYMLVPFLLVLVCLMVSGRVFAVCCTAVWWYLVPLLKGAEQGSENTKRWSWKKNCGRKFGDKKLSTIAGGGSSLKRVGSGGV</sequence>
<dbReference type="EMBL" id="JBBWWR010000012">
    <property type="protein sequence ID" value="KAK8958440.1"/>
    <property type="molecule type" value="Genomic_DNA"/>
</dbReference>
<evidence type="ECO:0008006" key="5">
    <source>
        <dbReference type="Google" id="ProtNLM"/>
    </source>
</evidence>
<reference evidence="3 4" key="1">
    <citation type="journal article" date="2022" name="Nat. Plants">
        <title>Genomes of leafy and leafless Platanthera orchids illuminate the evolution of mycoheterotrophy.</title>
        <authorList>
            <person name="Li M.H."/>
            <person name="Liu K.W."/>
            <person name="Li Z."/>
            <person name="Lu H.C."/>
            <person name="Ye Q.L."/>
            <person name="Zhang D."/>
            <person name="Wang J.Y."/>
            <person name="Li Y.F."/>
            <person name="Zhong Z.M."/>
            <person name="Liu X."/>
            <person name="Yu X."/>
            <person name="Liu D.K."/>
            <person name="Tu X.D."/>
            <person name="Liu B."/>
            <person name="Hao Y."/>
            <person name="Liao X.Y."/>
            <person name="Jiang Y.T."/>
            <person name="Sun W.H."/>
            <person name="Chen J."/>
            <person name="Chen Y.Q."/>
            <person name="Ai Y."/>
            <person name="Zhai J.W."/>
            <person name="Wu S.S."/>
            <person name="Zhou Z."/>
            <person name="Hsiao Y.Y."/>
            <person name="Wu W.L."/>
            <person name="Chen Y.Y."/>
            <person name="Lin Y.F."/>
            <person name="Hsu J.L."/>
            <person name="Li C.Y."/>
            <person name="Wang Z.W."/>
            <person name="Zhao X."/>
            <person name="Zhong W.Y."/>
            <person name="Ma X.K."/>
            <person name="Ma L."/>
            <person name="Huang J."/>
            <person name="Chen G.Z."/>
            <person name="Huang M.Z."/>
            <person name="Huang L."/>
            <person name="Peng D.H."/>
            <person name="Luo Y.B."/>
            <person name="Zou S.Q."/>
            <person name="Chen S.P."/>
            <person name="Lan S."/>
            <person name="Tsai W.C."/>
            <person name="Van de Peer Y."/>
            <person name="Liu Z.J."/>
        </authorList>
    </citation>
    <scope>NUCLEOTIDE SEQUENCE [LARGE SCALE GENOMIC DNA]</scope>
    <source>
        <strain evidence="3">Lor288</strain>
    </source>
</reference>
<evidence type="ECO:0000256" key="1">
    <source>
        <dbReference type="SAM" id="MobiDB-lite"/>
    </source>
</evidence>
<keyword evidence="2" id="KW-1133">Transmembrane helix</keyword>
<name>A0ABR2M312_9ASPA</name>
<feature type="compositionally biased region" description="Polar residues" evidence="1">
    <location>
        <begin position="107"/>
        <end position="127"/>
    </location>
</feature>
<proteinExistence type="predicted"/>
<keyword evidence="2" id="KW-0472">Membrane</keyword>
<evidence type="ECO:0000313" key="4">
    <source>
        <dbReference type="Proteomes" id="UP001412067"/>
    </source>
</evidence>
<gene>
    <name evidence="3" type="ORF">KSP40_PGU015021</name>
</gene>
<comment type="caution">
    <text evidence="3">The sequence shown here is derived from an EMBL/GenBank/DDBJ whole genome shotgun (WGS) entry which is preliminary data.</text>
</comment>
<feature type="region of interest" description="Disordered" evidence="1">
    <location>
        <begin position="1"/>
        <end position="41"/>
    </location>
</feature>
<feature type="compositionally biased region" description="Low complexity" evidence="1">
    <location>
        <begin position="23"/>
        <end position="40"/>
    </location>
</feature>
<dbReference type="PANTHER" id="PTHR35275:SF1">
    <property type="entry name" value="OS07G0585900 PROTEIN"/>
    <property type="match status" value="1"/>
</dbReference>
<evidence type="ECO:0000313" key="3">
    <source>
        <dbReference type="EMBL" id="KAK8958440.1"/>
    </source>
</evidence>
<feature type="region of interest" description="Disordered" evidence="1">
    <location>
        <begin position="92"/>
        <end position="141"/>
    </location>
</feature>
<evidence type="ECO:0000256" key="2">
    <source>
        <dbReference type="SAM" id="Phobius"/>
    </source>
</evidence>
<keyword evidence="2" id="KW-0812">Transmembrane</keyword>
<feature type="transmembrane region" description="Helical" evidence="2">
    <location>
        <begin position="160"/>
        <end position="191"/>
    </location>
</feature>
<dbReference type="PANTHER" id="PTHR35275">
    <property type="entry name" value="ZCF37"/>
    <property type="match status" value="1"/>
</dbReference>
<accession>A0ABR2M312</accession>
<dbReference type="InterPro" id="IPR045880">
    <property type="entry name" value="ZCF37"/>
</dbReference>
<protein>
    <recommendedName>
        <fullName evidence="5">ZCF37</fullName>
    </recommendedName>
</protein>